<sequence>MRRRGPRRGRPRRARRRSPRRPRREAAVIVRPLQPADRARWDAYVRARPDSHFAQRTAWMDLVTDAYRLPARWWLAEEGGTVRGVLPLFEVPGRRLFSAPGGLLADDADTAAALLEPARARLRDARLEWIELRDQRTEWPGLATNREHVTLELALAADADAQWKAFDAKLRNQVRKGEKSGFTARWGHAHAGDFHRVLLENMRDLGTPIRGPAYYRRALELFGDDADVLVLDLAGAPAGAMFVVWHGDVAMDPWASSLRRHFARCPNHVLYWEAIRRAVARGARRFDFGRSQWGSGTFAFKASWGAVPVPLFYQYALGRAARVPTLADQKRSLDLAVRVWRRLPVAVAGALGERVKRLFPEAL</sequence>
<dbReference type="EMBL" id="DSQF01000017">
    <property type="protein sequence ID" value="HGZ43400.1"/>
    <property type="molecule type" value="Genomic_DNA"/>
</dbReference>
<dbReference type="SUPFAM" id="SSF55729">
    <property type="entry name" value="Acyl-CoA N-acyltransferases (Nat)"/>
    <property type="match status" value="2"/>
</dbReference>
<feature type="region of interest" description="Disordered" evidence="1">
    <location>
        <begin position="1"/>
        <end position="25"/>
    </location>
</feature>
<dbReference type="InterPro" id="IPR050644">
    <property type="entry name" value="PG_Glycine_Bridge_Synth"/>
</dbReference>
<dbReference type="InterPro" id="IPR038740">
    <property type="entry name" value="BioF2-like_GNAT_dom"/>
</dbReference>
<comment type="caution">
    <text evidence="3">The sequence shown here is derived from an EMBL/GenBank/DDBJ whole genome shotgun (WGS) entry which is preliminary data.</text>
</comment>
<dbReference type="AlphaFoldDB" id="A0A832MK24"/>
<proteinExistence type="predicted"/>
<dbReference type="InterPro" id="IPR017469">
    <property type="entry name" value="PEP-CTERM_FemAB-rel"/>
</dbReference>
<dbReference type="Gene3D" id="3.40.630.30">
    <property type="match status" value="1"/>
</dbReference>
<name>A0A832MK24_UNCEI</name>
<dbReference type="Pfam" id="PF13480">
    <property type="entry name" value="Acetyltransf_6"/>
    <property type="match status" value="1"/>
</dbReference>
<dbReference type="NCBIfam" id="TIGR03019">
    <property type="entry name" value="pepcterm_femAB"/>
    <property type="match status" value="1"/>
</dbReference>
<feature type="domain" description="BioF2-like acetyltransferase" evidence="2">
    <location>
        <begin position="168"/>
        <end position="300"/>
    </location>
</feature>
<protein>
    <submittedName>
        <fullName evidence="3">FemAB family PEP-CTERM system-associated protein</fullName>
    </submittedName>
</protein>
<dbReference type="PANTHER" id="PTHR36174:SF1">
    <property type="entry name" value="LIPID II:GLYCINE GLYCYLTRANSFERASE"/>
    <property type="match status" value="1"/>
</dbReference>
<gene>
    <name evidence="3" type="ORF">ENR23_08250</name>
</gene>
<dbReference type="InterPro" id="IPR016181">
    <property type="entry name" value="Acyl_CoA_acyltransferase"/>
</dbReference>
<feature type="compositionally biased region" description="Basic residues" evidence="1">
    <location>
        <begin position="1"/>
        <end position="23"/>
    </location>
</feature>
<accession>A0A832MK24</accession>
<evidence type="ECO:0000259" key="2">
    <source>
        <dbReference type="Pfam" id="PF13480"/>
    </source>
</evidence>
<organism evidence="3">
    <name type="scientific">Eiseniibacteriota bacterium</name>
    <dbReference type="NCBI Taxonomy" id="2212470"/>
    <lineage>
        <taxon>Bacteria</taxon>
        <taxon>Candidatus Eiseniibacteriota</taxon>
    </lineage>
</organism>
<dbReference type="PANTHER" id="PTHR36174">
    <property type="entry name" value="LIPID II:GLYCINE GLYCYLTRANSFERASE"/>
    <property type="match status" value="1"/>
</dbReference>
<evidence type="ECO:0000256" key="1">
    <source>
        <dbReference type="SAM" id="MobiDB-lite"/>
    </source>
</evidence>
<reference evidence="3" key="1">
    <citation type="journal article" date="2020" name="mSystems">
        <title>Genome- and Community-Level Interaction Insights into Carbon Utilization and Element Cycling Functions of Hydrothermarchaeota in Hydrothermal Sediment.</title>
        <authorList>
            <person name="Zhou Z."/>
            <person name="Liu Y."/>
            <person name="Xu W."/>
            <person name="Pan J."/>
            <person name="Luo Z.H."/>
            <person name="Li M."/>
        </authorList>
    </citation>
    <scope>NUCLEOTIDE SEQUENCE [LARGE SCALE GENOMIC DNA]</scope>
    <source>
        <strain evidence="3">SpSt-381</strain>
    </source>
</reference>
<evidence type="ECO:0000313" key="3">
    <source>
        <dbReference type="EMBL" id="HGZ43400.1"/>
    </source>
</evidence>